<protein>
    <submittedName>
        <fullName evidence="2">TBC1 domain family, member 19</fullName>
    </submittedName>
</protein>
<proteinExistence type="predicted"/>
<dbReference type="SUPFAM" id="SSF47923">
    <property type="entry name" value="Ypt/Rab-GAP domain of gyp1p"/>
    <property type="match status" value="1"/>
</dbReference>
<reference evidence="2" key="2">
    <citation type="submission" date="2025-09" db="UniProtKB">
        <authorList>
            <consortium name="Ensembl"/>
        </authorList>
    </citation>
    <scope>IDENTIFICATION</scope>
</reference>
<dbReference type="Gene3D" id="1.10.472.80">
    <property type="entry name" value="Ypt/Rab-GAP domain of gyp1p, domain 3"/>
    <property type="match status" value="1"/>
</dbReference>
<evidence type="ECO:0000313" key="2">
    <source>
        <dbReference type="Ensembl" id="ENSCVAP00000032380.1"/>
    </source>
</evidence>
<organism evidence="2 3">
    <name type="scientific">Cyprinodon variegatus</name>
    <name type="common">Sheepshead minnow</name>
    <dbReference type="NCBI Taxonomy" id="28743"/>
    <lineage>
        <taxon>Eukaryota</taxon>
        <taxon>Metazoa</taxon>
        <taxon>Chordata</taxon>
        <taxon>Craniata</taxon>
        <taxon>Vertebrata</taxon>
        <taxon>Euteleostomi</taxon>
        <taxon>Actinopterygii</taxon>
        <taxon>Neopterygii</taxon>
        <taxon>Teleostei</taxon>
        <taxon>Neoteleostei</taxon>
        <taxon>Acanthomorphata</taxon>
        <taxon>Ovalentaria</taxon>
        <taxon>Atherinomorphae</taxon>
        <taxon>Cyprinodontiformes</taxon>
        <taxon>Cyprinodontidae</taxon>
        <taxon>Cyprinodon</taxon>
    </lineage>
</organism>
<dbReference type="Ensembl" id="ENSCVAT00000032969.1">
    <property type="protein sequence ID" value="ENSCVAP00000032380.1"/>
    <property type="gene ID" value="ENSCVAG00000022429.1"/>
</dbReference>
<evidence type="ECO:0000259" key="1">
    <source>
        <dbReference type="PROSITE" id="PS50086"/>
    </source>
</evidence>
<keyword evidence="3" id="KW-1185">Reference proteome</keyword>
<dbReference type="InterPro" id="IPR000195">
    <property type="entry name" value="Rab-GAP-TBC_dom"/>
</dbReference>
<feature type="domain" description="Rab-GAP TBC" evidence="1">
    <location>
        <begin position="240"/>
        <end position="459"/>
    </location>
</feature>
<reference evidence="2" key="1">
    <citation type="submission" date="2025-08" db="UniProtKB">
        <authorList>
            <consortium name="Ensembl"/>
        </authorList>
    </citation>
    <scope>IDENTIFICATION</scope>
</reference>
<dbReference type="PANTHER" id="PTHR16110:SF1">
    <property type="entry name" value="TBC1 DOMAIN FAMILY MEMBER 19"/>
    <property type="match status" value="1"/>
</dbReference>
<dbReference type="InterPro" id="IPR042507">
    <property type="entry name" value="TBC1D19"/>
</dbReference>
<name>A0A3Q2GRA7_CYPVA</name>
<dbReference type="PANTHER" id="PTHR16110">
    <property type="entry name" value="TBC1 DOMAIN FAMILY MEMBER 19"/>
    <property type="match status" value="1"/>
</dbReference>
<dbReference type="AlphaFoldDB" id="A0A3Q2GRA7"/>
<dbReference type="InterPro" id="IPR035969">
    <property type="entry name" value="Rab-GAP_TBC_sf"/>
</dbReference>
<dbReference type="Pfam" id="PF00566">
    <property type="entry name" value="RabGAP-TBC"/>
    <property type="match status" value="1"/>
</dbReference>
<sequence>MEESSELTLSIAHIVQRLKGSHLHSQIERQAKDCLRRSEIKLESLKEDVRSFLNKSGWEKKLQNAVYRELHVQLPLSHPTAPPEQLKEPLAYMRKAQASWEKRVLKSLNSMSTELGVPLARKRPAAEQKELTDKWNEMGTDEADLSRFRPVYALKDFLEVLISLRNSNHGSCEDVSARSHWGLIQVPLNVRDIPQLRQAYSELNLNSGQLGIDDHGHVHPGNYGDQKEDSAAAQQYSRRGCPTGLRADLWALILNSTNQPQDVMHYEQLRAGVIQHDLLVDNLIYKDVKLTASNDDYYFVFEDFLYQVLLCFSRDTAVLEHFKYNSATPPKSYLHGEIKCVVYILIFSGVIPFHGFSMYVAPLCFLYNEPSKLYSVFREMYIRYFFRLHSISSSHSGIVSLCLQFERLLQTHLPQLFYHLRLIGAQPLRIAFKWMVRAFSGYLSTDQLLLLWDRILGYDSLEVVAVLAAAVFAFRAENLMEVTSLASAEAVLADLSTLKVVPLIQIFLFATAI</sequence>
<dbReference type="GeneTree" id="ENSGT00390000015965"/>
<dbReference type="SMART" id="SM00164">
    <property type="entry name" value="TBC"/>
    <property type="match status" value="1"/>
</dbReference>
<accession>A0A3Q2GRA7</accession>
<evidence type="ECO:0000313" key="3">
    <source>
        <dbReference type="Proteomes" id="UP000265020"/>
    </source>
</evidence>
<dbReference type="Proteomes" id="UP000265020">
    <property type="component" value="Unassembled WGS sequence"/>
</dbReference>
<dbReference type="PROSITE" id="PS50086">
    <property type="entry name" value="TBC_RABGAP"/>
    <property type="match status" value="1"/>
</dbReference>